<accession>A0A5C3E0W4</accession>
<proteinExistence type="predicted"/>
<dbReference type="EMBL" id="OOIN01000005">
    <property type="protein sequence ID" value="SPO23116.1"/>
    <property type="molecule type" value="Genomic_DNA"/>
</dbReference>
<evidence type="ECO:0000256" key="1">
    <source>
        <dbReference type="SAM" id="MobiDB-lite"/>
    </source>
</evidence>
<evidence type="ECO:0000313" key="2">
    <source>
        <dbReference type="EMBL" id="SPO23116.1"/>
    </source>
</evidence>
<protein>
    <submittedName>
        <fullName evidence="2">Uncharacterized protein</fullName>
    </submittedName>
</protein>
<evidence type="ECO:0000313" key="3">
    <source>
        <dbReference type="Proteomes" id="UP000324022"/>
    </source>
</evidence>
<dbReference type="Proteomes" id="UP000324022">
    <property type="component" value="Unassembled WGS sequence"/>
</dbReference>
<reference evidence="2 3" key="1">
    <citation type="submission" date="2018-03" db="EMBL/GenBank/DDBJ databases">
        <authorList>
            <person name="Guldener U."/>
        </authorList>
    </citation>
    <scope>NUCLEOTIDE SEQUENCE [LARGE SCALE GENOMIC DNA]</scope>
    <source>
        <strain evidence="2 3">NBRC100155</strain>
    </source>
</reference>
<organism evidence="2 3">
    <name type="scientific">Ustilago trichophora</name>
    <dbReference type="NCBI Taxonomy" id="86804"/>
    <lineage>
        <taxon>Eukaryota</taxon>
        <taxon>Fungi</taxon>
        <taxon>Dikarya</taxon>
        <taxon>Basidiomycota</taxon>
        <taxon>Ustilaginomycotina</taxon>
        <taxon>Ustilaginomycetes</taxon>
        <taxon>Ustilaginales</taxon>
        <taxon>Ustilaginaceae</taxon>
        <taxon>Ustilago</taxon>
    </lineage>
</organism>
<dbReference type="AlphaFoldDB" id="A0A5C3E0W4"/>
<name>A0A5C3E0W4_9BASI</name>
<feature type="region of interest" description="Disordered" evidence="1">
    <location>
        <begin position="66"/>
        <end position="98"/>
    </location>
</feature>
<feature type="compositionally biased region" description="Low complexity" evidence="1">
    <location>
        <begin position="66"/>
        <end position="75"/>
    </location>
</feature>
<keyword evidence="3" id="KW-1185">Reference proteome</keyword>
<gene>
    <name evidence="2" type="ORF">UTRI_01794</name>
</gene>
<sequence length="98" mass="10608">MCWEKDFPRQGSGLCWWCFTERLSNDPAKSVSLQELNKEVKELRQAMVDVQAFIYQLRTAINHAPTSASVPATASGGAGAGAGAKRPASSFEDSQDSD</sequence>